<feature type="transmembrane region" description="Helical" evidence="1">
    <location>
        <begin position="240"/>
        <end position="261"/>
    </location>
</feature>
<keyword evidence="1" id="KW-0472">Membrane</keyword>
<accession>A0A521DDQ4</accession>
<organism evidence="2 3">
    <name type="scientific">Fodinibius sediminis</name>
    <dbReference type="NCBI Taxonomy" id="1214077"/>
    <lineage>
        <taxon>Bacteria</taxon>
        <taxon>Pseudomonadati</taxon>
        <taxon>Balneolota</taxon>
        <taxon>Balneolia</taxon>
        <taxon>Balneolales</taxon>
        <taxon>Balneolaceae</taxon>
        <taxon>Fodinibius</taxon>
    </lineage>
</organism>
<evidence type="ECO:0000313" key="3">
    <source>
        <dbReference type="Proteomes" id="UP000317593"/>
    </source>
</evidence>
<dbReference type="SUPFAM" id="SSF103481">
    <property type="entry name" value="Multidrug resistance efflux transporter EmrE"/>
    <property type="match status" value="2"/>
</dbReference>
<proteinExistence type="predicted"/>
<feature type="transmembrane region" description="Helical" evidence="1">
    <location>
        <begin position="94"/>
        <end position="114"/>
    </location>
</feature>
<feature type="transmembrane region" description="Helical" evidence="1">
    <location>
        <begin position="184"/>
        <end position="203"/>
    </location>
</feature>
<reference evidence="2 3" key="1">
    <citation type="submission" date="2017-05" db="EMBL/GenBank/DDBJ databases">
        <authorList>
            <person name="Varghese N."/>
            <person name="Submissions S."/>
        </authorList>
    </citation>
    <scope>NUCLEOTIDE SEQUENCE [LARGE SCALE GENOMIC DNA]</scope>
    <source>
        <strain evidence="2 3">DSM 21194</strain>
    </source>
</reference>
<dbReference type="EMBL" id="FXTH01000009">
    <property type="protein sequence ID" value="SMO69281.1"/>
    <property type="molecule type" value="Genomic_DNA"/>
</dbReference>
<keyword evidence="1" id="KW-1133">Transmembrane helix</keyword>
<dbReference type="OrthoDB" id="1524053at2"/>
<feature type="transmembrane region" description="Helical" evidence="1">
    <location>
        <begin position="120"/>
        <end position="138"/>
    </location>
</feature>
<sequence>MVLLYLLLSSACSLGVAHLLKRSEAEGLRTLNTLTVNYASASVFAFLVGFSESNGPINWLPDQYVLFFCGIIGLFFISNFIAYSKSVHANGIGVTIAAMRLSLLIPVLLSIMVYDETMSGTKISGVVLVFGALFLLVPHTKTIRIGNFYASWLLPTVFILTGLADSSLKIYNEELSTVFSETIFMAWVFLCAFIIGLVVVLMRKGTLVSRDEVKMGMLIGLPNLYSAVFLMYALDGMAGAIAFPVVNVINVLGGTFLGLFLWNDRVSVKQWSGICVALVAIWILI</sequence>
<protein>
    <recommendedName>
        <fullName evidence="4">EamA-like transporter family protein</fullName>
    </recommendedName>
</protein>
<gene>
    <name evidence="2" type="ORF">SAMN06265218_109180</name>
</gene>
<evidence type="ECO:0008006" key="4">
    <source>
        <dbReference type="Google" id="ProtNLM"/>
    </source>
</evidence>
<keyword evidence="1" id="KW-0812">Transmembrane</keyword>
<feature type="transmembrane region" description="Helical" evidence="1">
    <location>
        <begin position="64"/>
        <end position="82"/>
    </location>
</feature>
<evidence type="ECO:0000256" key="1">
    <source>
        <dbReference type="SAM" id="Phobius"/>
    </source>
</evidence>
<dbReference type="Proteomes" id="UP000317593">
    <property type="component" value="Unassembled WGS sequence"/>
</dbReference>
<dbReference type="InterPro" id="IPR037185">
    <property type="entry name" value="EmrE-like"/>
</dbReference>
<dbReference type="RefSeq" id="WP_142714755.1">
    <property type="nucleotide sequence ID" value="NZ_FXTH01000009.1"/>
</dbReference>
<keyword evidence="3" id="KW-1185">Reference proteome</keyword>
<feature type="transmembrane region" description="Helical" evidence="1">
    <location>
        <begin position="215"/>
        <end position="234"/>
    </location>
</feature>
<dbReference type="AlphaFoldDB" id="A0A521DDQ4"/>
<dbReference type="Gene3D" id="1.10.3730.20">
    <property type="match status" value="1"/>
</dbReference>
<name>A0A521DDQ4_9BACT</name>
<evidence type="ECO:0000313" key="2">
    <source>
        <dbReference type="EMBL" id="SMO69281.1"/>
    </source>
</evidence>
<feature type="transmembrane region" description="Helical" evidence="1">
    <location>
        <begin position="145"/>
        <end position="164"/>
    </location>
</feature>